<gene>
    <name evidence="11" type="ORF">AKJ63_01165</name>
</gene>
<comment type="subcellular location">
    <subcellularLocation>
        <location evidence="1 9">Cell membrane</location>
        <topology evidence="1 9">Multi-pass membrane protein</topology>
    </subcellularLocation>
</comment>
<accession>A0A133UBV2</accession>
<evidence type="ECO:0000256" key="1">
    <source>
        <dbReference type="ARBA" id="ARBA00004651"/>
    </source>
</evidence>
<feature type="transmembrane region" description="Helical" evidence="9">
    <location>
        <begin position="6"/>
        <end position="29"/>
    </location>
</feature>
<evidence type="ECO:0000256" key="6">
    <source>
        <dbReference type="ARBA" id="ARBA00022692"/>
    </source>
</evidence>
<dbReference type="SUPFAM" id="SSF161098">
    <property type="entry name" value="MetI-like"/>
    <property type="match status" value="1"/>
</dbReference>
<feature type="transmembrane region" description="Helical" evidence="9">
    <location>
        <begin position="234"/>
        <end position="252"/>
    </location>
</feature>
<feature type="domain" description="ABC transmembrane type-1" evidence="10">
    <location>
        <begin position="53"/>
        <end position="252"/>
    </location>
</feature>
<dbReference type="InterPro" id="IPR035906">
    <property type="entry name" value="MetI-like_sf"/>
</dbReference>
<dbReference type="PANTHER" id="PTHR30183">
    <property type="entry name" value="MOLYBDENUM TRANSPORT SYSTEM PERMEASE PROTEIN MODB"/>
    <property type="match status" value="1"/>
</dbReference>
<evidence type="ECO:0000313" key="12">
    <source>
        <dbReference type="Proteomes" id="UP000070195"/>
    </source>
</evidence>
<dbReference type="GO" id="GO:0005886">
    <property type="term" value="C:plasma membrane"/>
    <property type="evidence" value="ECO:0007669"/>
    <property type="project" value="UniProtKB-SubCell"/>
</dbReference>
<dbReference type="Pfam" id="PF00528">
    <property type="entry name" value="BPD_transp_1"/>
    <property type="match status" value="1"/>
</dbReference>
<feature type="transmembrane region" description="Helical" evidence="9">
    <location>
        <begin position="49"/>
        <end position="78"/>
    </location>
</feature>
<evidence type="ECO:0000256" key="2">
    <source>
        <dbReference type="ARBA" id="ARBA00009306"/>
    </source>
</evidence>
<keyword evidence="4" id="KW-1003">Cell membrane</keyword>
<dbReference type="CDD" id="cd06261">
    <property type="entry name" value="TM_PBP2"/>
    <property type="match status" value="1"/>
</dbReference>
<dbReference type="Proteomes" id="UP000070195">
    <property type="component" value="Unassembled WGS sequence"/>
</dbReference>
<dbReference type="AlphaFoldDB" id="A0A133UBV2"/>
<evidence type="ECO:0000256" key="7">
    <source>
        <dbReference type="ARBA" id="ARBA00022989"/>
    </source>
</evidence>
<evidence type="ECO:0000256" key="3">
    <source>
        <dbReference type="ARBA" id="ARBA00022448"/>
    </source>
</evidence>
<dbReference type="PROSITE" id="PS50928">
    <property type="entry name" value="ABC_TM1"/>
    <property type="match status" value="1"/>
</dbReference>
<evidence type="ECO:0000256" key="5">
    <source>
        <dbReference type="ARBA" id="ARBA00022505"/>
    </source>
</evidence>
<proteinExistence type="inferred from homology"/>
<organism evidence="11 12">
    <name type="scientific">candidate division MSBL1 archaeon SCGC-AAA259D18</name>
    <dbReference type="NCBI Taxonomy" id="1698262"/>
    <lineage>
        <taxon>Archaea</taxon>
        <taxon>Methanobacteriati</taxon>
        <taxon>Methanobacteriota</taxon>
        <taxon>candidate division MSBL1</taxon>
    </lineage>
</organism>
<keyword evidence="7 9" id="KW-1133">Transmembrane helix</keyword>
<dbReference type="InterPro" id="IPR000515">
    <property type="entry name" value="MetI-like"/>
</dbReference>
<keyword evidence="12" id="KW-1185">Reference proteome</keyword>
<keyword evidence="3 9" id="KW-0813">Transport</keyword>
<comment type="caution">
    <text evidence="11">The sequence shown here is derived from an EMBL/GenBank/DDBJ whole genome shotgun (WGS) entry which is preliminary data.</text>
</comment>
<comment type="similarity">
    <text evidence="2 9">Belongs to the binding-protein-dependent transport system permease family.</text>
</comment>
<evidence type="ECO:0000259" key="10">
    <source>
        <dbReference type="PROSITE" id="PS50928"/>
    </source>
</evidence>
<dbReference type="EMBL" id="LHXM01000018">
    <property type="protein sequence ID" value="KXA91635.1"/>
    <property type="molecule type" value="Genomic_DNA"/>
</dbReference>
<feature type="transmembrane region" description="Helical" evidence="9">
    <location>
        <begin position="131"/>
        <end position="148"/>
    </location>
</feature>
<reference evidence="11 12" key="1">
    <citation type="journal article" date="2016" name="Sci. Rep.">
        <title>Metabolic traits of an uncultured archaeal lineage -MSBL1- from brine pools of the Red Sea.</title>
        <authorList>
            <person name="Mwirichia R."/>
            <person name="Alam I."/>
            <person name="Rashid M."/>
            <person name="Vinu M."/>
            <person name="Ba-Alawi W."/>
            <person name="Anthony Kamau A."/>
            <person name="Kamanda Ngugi D."/>
            <person name="Goker M."/>
            <person name="Klenk H.P."/>
            <person name="Bajic V."/>
            <person name="Stingl U."/>
        </authorList>
    </citation>
    <scope>NUCLEOTIDE SEQUENCE [LARGE SCALE GENOMIC DNA]</scope>
    <source>
        <strain evidence="11">SCGC-AAA259D18</strain>
    </source>
</reference>
<protein>
    <recommendedName>
        <fullName evidence="10">ABC transmembrane type-1 domain-containing protein</fullName>
    </recommendedName>
</protein>
<keyword evidence="6 9" id="KW-0812">Transmembrane</keyword>
<feature type="transmembrane region" description="Helical" evidence="9">
    <location>
        <begin position="98"/>
        <end position="119"/>
    </location>
</feature>
<evidence type="ECO:0000313" key="11">
    <source>
        <dbReference type="EMBL" id="KXA91635.1"/>
    </source>
</evidence>
<evidence type="ECO:0000256" key="4">
    <source>
        <dbReference type="ARBA" id="ARBA00022475"/>
    </source>
</evidence>
<evidence type="ECO:0000256" key="9">
    <source>
        <dbReference type="RuleBase" id="RU363032"/>
    </source>
</evidence>
<name>A0A133UBV2_9EURY</name>
<sequence length="263" mass="29111">MRVDKVSAIFLFLGGLLFFIIVIPILNVFTEQILFHFPNFVHSLTEYTVLKAVSVSLFASFLAVLVGFILGVPLAYLLANEDFLGKGIVEGFVDLPMAIPHTAAGVALLVVFGAQGLIGGATEPFLHFERSLLGIVIAMTFISTPYMVNSAKEGFQSVDRRLENVGRNLGASRWETFHRISFPLAFPHIFNGAIMAWARSISEFSAIIIFVGYWPTIAPALIWSRFHSQGLTKAISIAVVLLVIVLPIFVLLRHLRGRLFDKY</sequence>
<feature type="transmembrane region" description="Helical" evidence="9">
    <location>
        <begin position="204"/>
        <end position="222"/>
    </location>
</feature>
<dbReference type="GO" id="GO:0055085">
    <property type="term" value="P:transmembrane transport"/>
    <property type="evidence" value="ECO:0007669"/>
    <property type="project" value="InterPro"/>
</dbReference>
<dbReference type="Gene3D" id="1.10.3720.10">
    <property type="entry name" value="MetI-like"/>
    <property type="match status" value="1"/>
</dbReference>
<keyword evidence="8 9" id="KW-0472">Membrane</keyword>
<dbReference type="PANTHER" id="PTHR30183:SF3">
    <property type="entry name" value="MOLYBDENUM TRANSPORT SYSTEM PERMEASE PROTEIN MODB"/>
    <property type="match status" value="1"/>
</dbReference>
<evidence type="ECO:0000256" key="8">
    <source>
        <dbReference type="ARBA" id="ARBA00023136"/>
    </source>
</evidence>
<keyword evidence="5" id="KW-0500">Molybdenum</keyword>